<dbReference type="AlphaFoldDB" id="A0A2A6E2E1"/>
<gene>
    <name evidence="1" type="ORF">BLM47_03615</name>
</gene>
<dbReference type="EMBL" id="MOXJ01000005">
    <property type="protein sequence ID" value="PDO11092.1"/>
    <property type="molecule type" value="Genomic_DNA"/>
</dbReference>
<protein>
    <submittedName>
        <fullName evidence="1">Uncharacterized protein</fullName>
    </submittedName>
</protein>
<evidence type="ECO:0000313" key="2">
    <source>
        <dbReference type="Proteomes" id="UP000243688"/>
    </source>
</evidence>
<proteinExistence type="predicted"/>
<sequence>MGYENGQLLTEDWHFHDHMECEVPVQIYLGDTHKDIGFVEQVMPGFVKINNTYYNRNTYRFVSRPGF</sequence>
<name>A0A2A6E2E1_9BACL</name>
<reference evidence="1 2" key="1">
    <citation type="submission" date="2016-12" db="EMBL/GenBank/DDBJ databases">
        <title>Candidatus Reconcilibacillus cellulovorans genome.</title>
        <authorList>
            <person name="Kolinko S."/>
            <person name="Wu Y.-W."/>
            <person name="Tachea F."/>
            <person name="Denzel E."/>
            <person name="Hiras J."/>
            <person name="Baecker N."/>
            <person name="Chan L.J."/>
            <person name="Eichorst S.A."/>
            <person name="Frey D."/>
            <person name="Adams P.D."/>
            <person name="Pray T."/>
            <person name="Tanjore D."/>
            <person name="Petzold C.J."/>
            <person name="Gladden J.M."/>
            <person name="Simmons B.A."/>
            <person name="Singer S.W."/>
        </authorList>
    </citation>
    <scope>NUCLEOTIDE SEQUENCE [LARGE SCALE GENOMIC DNA]</scope>
    <source>
        <strain evidence="1">JTherm</strain>
    </source>
</reference>
<organism evidence="1 2">
    <name type="scientific">Candidatus Reconcilbacillus cellulovorans</name>
    <dbReference type="NCBI Taxonomy" id="1906605"/>
    <lineage>
        <taxon>Bacteria</taxon>
        <taxon>Bacillati</taxon>
        <taxon>Bacillota</taxon>
        <taxon>Bacilli</taxon>
        <taxon>Bacillales</taxon>
        <taxon>Paenibacillaceae</taxon>
        <taxon>Candidatus Reconcilbacillus</taxon>
    </lineage>
</organism>
<comment type="caution">
    <text evidence="1">The sequence shown here is derived from an EMBL/GenBank/DDBJ whole genome shotgun (WGS) entry which is preliminary data.</text>
</comment>
<evidence type="ECO:0000313" key="1">
    <source>
        <dbReference type="EMBL" id="PDO11092.1"/>
    </source>
</evidence>
<dbReference type="Proteomes" id="UP000243688">
    <property type="component" value="Unassembled WGS sequence"/>
</dbReference>
<accession>A0A2A6E2E1</accession>